<dbReference type="PANTHER" id="PTHR10026">
    <property type="entry name" value="CYCLIN"/>
    <property type="match status" value="1"/>
</dbReference>
<evidence type="ECO:0000313" key="3">
    <source>
        <dbReference type="Proteomes" id="UP000193986"/>
    </source>
</evidence>
<dbReference type="Proteomes" id="UP000193986">
    <property type="component" value="Unassembled WGS sequence"/>
</dbReference>
<sequence>MTSDPSSSQASPSHIKVFRPYLSPSEVERLSAKQRGKLSVSREEKARQQACGFIDAVGVRCGFPRRTIATAQTLYMRFHLFFPYKDFSYIEVSLSTLYVSSKLHDTLKKPREIILASLPLRFPHLVKKGALDMNSLDPAMLEGERRRVLSIERLVLESLCFKFGVAVGFGDIISCGKRLNLPKEVVEVVWRVSVDCYRTPAPLSFPPHIIALGSMYTAALLSLESTSPSLLDSSSASISNPSAAAAVEYRRLVDLLGNSGDWETEYSATAASIDHIAHSLLDLYMTVLSLPSDTSISAPSPISPRETSSPAQNSTTSSTSGELGTAYHLPPYWTAQTLTELKIWLRIRRPSTTTAWVEGVVPGTQVTDVDSEIQGLGNNDGTIRFLWEPEQVEV</sequence>
<dbReference type="GO" id="GO:0016538">
    <property type="term" value="F:cyclin-dependent protein serine/threonine kinase regulator activity"/>
    <property type="evidence" value="ECO:0007669"/>
    <property type="project" value="InterPro"/>
</dbReference>
<dbReference type="OrthoDB" id="25002at2759"/>
<comment type="caution">
    <text evidence="2">The sequence shown here is derived from an EMBL/GenBank/DDBJ whole genome shotgun (WGS) entry which is preliminary data.</text>
</comment>
<name>A0A1Y2B4W2_9TREE</name>
<gene>
    <name evidence="2" type="ORF">BCR39DRAFT_531895</name>
</gene>
<evidence type="ECO:0000313" key="2">
    <source>
        <dbReference type="EMBL" id="ORY29517.1"/>
    </source>
</evidence>
<dbReference type="STRING" id="71784.A0A1Y2B4W2"/>
<dbReference type="InterPro" id="IPR036915">
    <property type="entry name" value="Cyclin-like_sf"/>
</dbReference>
<evidence type="ECO:0000256" key="1">
    <source>
        <dbReference type="SAM" id="MobiDB-lite"/>
    </source>
</evidence>
<dbReference type="InParanoid" id="A0A1Y2B4W2"/>
<dbReference type="AlphaFoldDB" id="A0A1Y2B4W2"/>
<dbReference type="EMBL" id="MCFC01000025">
    <property type="protein sequence ID" value="ORY29517.1"/>
    <property type="molecule type" value="Genomic_DNA"/>
</dbReference>
<organism evidence="2 3">
    <name type="scientific">Naematelia encephala</name>
    <dbReference type="NCBI Taxonomy" id="71784"/>
    <lineage>
        <taxon>Eukaryota</taxon>
        <taxon>Fungi</taxon>
        <taxon>Dikarya</taxon>
        <taxon>Basidiomycota</taxon>
        <taxon>Agaricomycotina</taxon>
        <taxon>Tremellomycetes</taxon>
        <taxon>Tremellales</taxon>
        <taxon>Naemateliaceae</taxon>
        <taxon>Naematelia</taxon>
    </lineage>
</organism>
<dbReference type="SUPFAM" id="SSF47954">
    <property type="entry name" value="Cyclin-like"/>
    <property type="match status" value="2"/>
</dbReference>
<dbReference type="GO" id="GO:0006357">
    <property type="term" value="P:regulation of transcription by RNA polymerase II"/>
    <property type="evidence" value="ECO:0007669"/>
    <property type="project" value="InterPro"/>
</dbReference>
<dbReference type="Gene3D" id="1.10.472.10">
    <property type="entry name" value="Cyclin-like"/>
    <property type="match status" value="2"/>
</dbReference>
<proteinExistence type="predicted"/>
<dbReference type="FunFam" id="1.10.472.10:FF:000111">
    <property type="entry name" value="Unplaced genomic scaffold supercont1.6, whole genome shotgun sequence"/>
    <property type="match status" value="1"/>
</dbReference>
<keyword evidence="3" id="KW-1185">Reference proteome</keyword>
<dbReference type="FunCoup" id="A0A1Y2B4W2">
    <property type="interactions" value="83"/>
</dbReference>
<feature type="compositionally biased region" description="Polar residues" evidence="1">
    <location>
        <begin position="296"/>
        <end position="313"/>
    </location>
</feature>
<reference evidence="2 3" key="1">
    <citation type="submission" date="2016-07" db="EMBL/GenBank/DDBJ databases">
        <title>Pervasive Adenine N6-methylation of Active Genes in Fungi.</title>
        <authorList>
            <consortium name="DOE Joint Genome Institute"/>
            <person name="Mondo S.J."/>
            <person name="Dannebaum R.O."/>
            <person name="Kuo R.C."/>
            <person name="Labutti K."/>
            <person name="Haridas S."/>
            <person name="Kuo A."/>
            <person name="Salamov A."/>
            <person name="Ahrendt S.R."/>
            <person name="Lipzen A."/>
            <person name="Sullivan W."/>
            <person name="Andreopoulos W.B."/>
            <person name="Clum A."/>
            <person name="Lindquist E."/>
            <person name="Daum C."/>
            <person name="Ramamoorthy G.K."/>
            <person name="Gryganskyi A."/>
            <person name="Culley D."/>
            <person name="Magnuson J.K."/>
            <person name="James T.Y."/>
            <person name="O'Malley M.A."/>
            <person name="Stajich J.E."/>
            <person name="Spatafora J.W."/>
            <person name="Visel A."/>
            <person name="Grigoriev I.V."/>
        </authorList>
    </citation>
    <scope>NUCLEOTIDE SEQUENCE [LARGE SCALE GENOMIC DNA]</scope>
    <source>
        <strain evidence="2 3">68-887.2</strain>
    </source>
</reference>
<accession>A0A1Y2B4W2</accession>
<dbReference type="InterPro" id="IPR043198">
    <property type="entry name" value="Cyclin/Ssn8"/>
</dbReference>
<protein>
    <submittedName>
        <fullName evidence="2">Cyclin-like protein</fullName>
    </submittedName>
</protein>
<feature type="region of interest" description="Disordered" evidence="1">
    <location>
        <begin position="296"/>
        <end position="323"/>
    </location>
</feature>